<dbReference type="EMBL" id="CADEBC010000498">
    <property type="protein sequence ID" value="CAB3238476.1"/>
    <property type="molecule type" value="Genomic_DNA"/>
</dbReference>
<keyword evidence="3" id="KW-0809">Transit peptide</keyword>
<dbReference type="PANTHER" id="PTHR11504">
    <property type="entry name" value="CYTOCHROME C OXIDASE POLYPEPTIDE VIA"/>
    <property type="match status" value="1"/>
</dbReference>
<gene>
    <name evidence="8" type="ORF">APLA_LOCUS7400</name>
    <name evidence="7" type="ORF">APLA_LOCUS7703</name>
</gene>
<dbReference type="InterPro" id="IPR001349">
    <property type="entry name" value="Cyt_c_oxidase_su6a"/>
</dbReference>
<dbReference type="Proteomes" id="UP000494106">
    <property type="component" value="Unassembled WGS sequence"/>
</dbReference>
<evidence type="ECO:0000256" key="5">
    <source>
        <dbReference type="ARBA" id="ARBA00023136"/>
    </source>
</evidence>
<evidence type="ECO:0000313" key="7">
    <source>
        <dbReference type="EMBL" id="CAB3237184.1"/>
    </source>
</evidence>
<dbReference type="Proteomes" id="UP000494256">
    <property type="component" value="Unassembled WGS sequence"/>
</dbReference>
<evidence type="ECO:0000313" key="8">
    <source>
        <dbReference type="EMBL" id="CAB3238476.1"/>
    </source>
</evidence>
<dbReference type="GO" id="GO:0005743">
    <property type="term" value="C:mitochondrial inner membrane"/>
    <property type="evidence" value="ECO:0007669"/>
    <property type="project" value="UniProtKB-SubCell"/>
</dbReference>
<dbReference type="Pfam" id="PF02046">
    <property type="entry name" value="COX6A"/>
    <property type="match status" value="1"/>
</dbReference>
<comment type="subcellular location">
    <subcellularLocation>
        <location evidence="1">Mitochondrion inner membrane</location>
    </subcellularLocation>
</comment>
<sequence length="152" mass="17695">MLHFRSKNVFKLFSSGHRQYSQCCPPRNVNNPCPPLPPKPGAPKRILPQSECRPGPIPPNPCVPRFPPGKDSWKKYKYIVFFVSFPLIIMQALNAFSHHPPEKNPEDCRDFEYMRRFTKRFPWTDGDRKSLFHNDHVNFAVGECEPPEIDCD</sequence>
<evidence type="ECO:0000256" key="1">
    <source>
        <dbReference type="ARBA" id="ARBA00004273"/>
    </source>
</evidence>
<keyword evidence="5" id="KW-0472">Membrane</keyword>
<dbReference type="GO" id="GO:0006123">
    <property type="term" value="P:mitochondrial electron transport, cytochrome c to oxygen"/>
    <property type="evidence" value="ECO:0007669"/>
    <property type="project" value="TreeGrafter"/>
</dbReference>
<dbReference type="Gene3D" id="4.10.95.10">
    <property type="entry name" value="Cytochrome c oxidase, subunit VIa"/>
    <property type="match status" value="1"/>
</dbReference>
<comment type="similarity">
    <text evidence="6">Belongs to the cytochrome c oxidase subunit 6A family.</text>
</comment>
<dbReference type="AlphaFoldDB" id="A0A8S0ZZ73"/>
<protein>
    <submittedName>
        <fullName evidence="8">Uncharacterized protein</fullName>
    </submittedName>
</protein>
<comment type="caution">
    <text evidence="8">The sequence shown here is derived from an EMBL/GenBank/DDBJ whole genome shotgun (WGS) entry which is preliminary data.</text>
</comment>
<evidence type="ECO:0000256" key="2">
    <source>
        <dbReference type="ARBA" id="ARBA00022792"/>
    </source>
</evidence>
<evidence type="ECO:0000256" key="6">
    <source>
        <dbReference type="RuleBase" id="RU004396"/>
    </source>
</evidence>
<keyword evidence="2" id="KW-0999">Mitochondrion inner membrane</keyword>
<dbReference type="EMBL" id="CADEBD010000303">
    <property type="protein sequence ID" value="CAB3237184.1"/>
    <property type="molecule type" value="Genomic_DNA"/>
</dbReference>
<evidence type="ECO:0000313" key="10">
    <source>
        <dbReference type="Proteomes" id="UP000494256"/>
    </source>
</evidence>
<organism evidence="8 9">
    <name type="scientific">Arctia plantaginis</name>
    <name type="common">Wood tiger moth</name>
    <name type="synonym">Phalaena plantaginis</name>
    <dbReference type="NCBI Taxonomy" id="874455"/>
    <lineage>
        <taxon>Eukaryota</taxon>
        <taxon>Metazoa</taxon>
        <taxon>Ecdysozoa</taxon>
        <taxon>Arthropoda</taxon>
        <taxon>Hexapoda</taxon>
        <taxon>Insecta</taxon>
        <taxon>Pterygota</taxon>
        <taxon>Neoptera</taxon>
        <taxon>Endopterygota</taxon>
        <taxon>Lepidoptera</taxon>
        <taxon>Glossata</taxon>
        <taxon>Ditrysia</taxon>
        <taxon>Noctuoidea</taxon>
        <taxon>Erebidae</taxon>
        <taxon>Arctiinae</taxon>
        <taxon>Arctia</taxon>
    </lineage>
</organism>
<dbReference type="SUPFAM" id="SSF81411">
    <property type="entry name" value="Mitochondrial cytochrome c oxidase subunit VIa"/>
    <property type="match status" value="1"/>
</dbReference>
<evidence type="ECO:0000256" key="4">
    <source>
        <dbReference type="ARBA" id="ARBA00023128"/>
    </source>
</evidence>
<evidence type="ECO:0000256" key="3">
    <source>
        <dbReference type="ARBA" id="ARBA00022946"/>
    </source>
</evidence>
<keyword evidence="9" id="KW-1185">Reference proteome</keyword>
<dbReference type="OrthoDB" id="5947505at2759"/>
<proteinExistence type="inferred from homology"/>
<accession>A0A8S0ZZ73</accession>
<dbReference type="InterPro" id="IPR036418">
    <property type="entry name" value="Cyt_c_oxidase_su6a_sf"/>
</dbReference>
<dbReference type="PANTHER" id="PTHR11504:SF0">
    <property type="entry name" value="CYTOCHROME C OXIDASE SUBUNIT"/>
    <property type="match status" value="1"/>
</dbReference>
<evidence type="ECO:0000313" key="9">
    <source>
        <dbReference type="Proteomes" id="UP000494106"/>
    </source>
</evidence>
<keyword evidence="4" id="KW-0496">Mitochondrion</keyword>
<dbReference type="GO" id="GO:0030234">
    <property type="term" value="F:enzyme regulator activity"/>
    <property type="evidence" value="ECO:0007669"/>
    <property type="project" value="TreeGrafter"/>
</dbReference>
<reference evidence="9 10" key="1">
    <citation type="submission" date="2020-04" db="EMBL/GenBank/DDBJ databases">
        <authorList>
            <person name="Wallbank WR R."/>
            <person name="Pardo Diaz C."/>
            <person name="Kozak K."/>
            <person name="Martin S."/>
            <person name="Jiggins C."/>
            <person name="Moest M."/>
            <person name="Warren A I."/>
            <person name="Byers J.R.P. K."/>
            <person name="Montejo-Kovacevich G."/>
            <person name="Yen C E."/>
        </authorList>
    </citation>
    <scope>NUCLEOTIDE SEQUENCE [LARGE SCALE GENOMIC DNA]</scope>
</reference>
<name>A0A8S0ZZ73_ARCPL</name>